<protein>
    <submittedName>
        <fullName evidence="2">Uncharacterized protein</fullName>
    </submittedName>
</protein>
<dbReference type="OrthoDB" id="4899142at2759"/>
<accession>A0A2T4BZN8</accession>
<evidence type="ECO:0000313" key="2">
    <source>
        <dbReference type="EMBL" id="PTB74793.1"/>
    </source>
</evidence>
<proteinExistence type="predicted"/>
<dbReference type="Proteomes" id="UP000240760">
    <property type="component" value="Unassembled WGS sequence"/>
</dbReference>
<evidence type="ECO:0000256" key="1">
    <source>
        <dbReference type="SAM" id="MobiDB-lite"/>
    </source>
</evidence>
<name>A0A2T4BZN8_TRILO</name>
<evidence type="ECO:0000313" key="3">
    <source>
        <dbReference type="Proteomes" id="UP000240760"/>
    </source>
</evidence>
<reference evidence="2 3" key="1">
    <citation type="submission" date="2016-07" db="EMBL/GenBank/DDBJ databases">
        <title>Multiple horizontal gene transfer events from other fungi enriched the ability of initially mycotrophic Trichoderma (Ascomycota) to feed on dead plant biomass.</title>
        <authorList>
            <consortium name="DOE Joint Genome Institute"/>
            <person name="Aerts A."/>
            <person name="Atanasova L."/>
            <person name="Chenthamara K."/>
            <person name="Zhang J."/>
            <person name="Grujic M."/>
            <person name="Henrissat B."/>
            <person name="Kuo A."/>
            <person name="Salamov A."/>
            <person name="Lipzen A."/>
            <person name="Labutti K."/>
            <person name="Barry K."/>
            <person name="Miao Y."/>
            <person name="Rahimi M.J."/>
            <person name="Shen Q."/>
            <person name="Grigoriev I.V."/>
            <person name="Kubicek C.P."/>
            <person name="Druzhinina I.S."/>
        </authorList>
    </citation>
    <scope>NUCLEOTIDE SEQUENCE [LARGE SCALE GENOMIC DNA]</scope>
    <source>
        <strain evidence="2 3">ATCC 18648</strain>
    </source>
</reference>
<feature type="compositionally biased region" description="Polar residues" evidence="1">
    <location>
        <begin position="149"/>
        <end position="159"/>
    </location>
</feature>
<dbReference type="AlphaFoldDB" id="A0A2T4BZN8"/>
<gene>
    <name evidence="2" type="ORF">M440DRAFT_1403287</name>
</gene>
<dbReference type="STRING" id="983965.A0A2T4BZN8"/>
<keyword evidence="3" id="KW-1185">Reference proteome</keyword>
<dbReference type="EMBL" id="KZ679135">
    <property type="protein sequence ID" value="PTB74793.1"/>
    <property type="molecule type" value="Genomic_DNA"/>
</dbReference>
<organism evidence="2 3">
    <name type="scientific">Trichoderma longibrachiatum ATCC 18648</name>
    <dbReference type="NCBI Taxonomy" id="983965"/>
    <lineage>
        <taxon>Eukaryota</taxon>
        <taxon>Fungi</taxon>
        <taxon>Dikarya</taxon>
        <taxon>Ascomycota</taxon>
        <taxon>Pezizomycotina</taxon>
        <taxon>Sordariomycetes</taxon>
        <taxon>Hypocreomycetidae</taxon>
        <taxon>Hypocreales</taxon>
        <taxon>Hypocreaceae</taxon>
        <taxon>Trichoderma</taxon>
    </lineage>
</organism>
<feature type="region of interest" description="Disordered" evidence="1">
    <location>
        <begin position="149"/>
        <end position="212"/>
    </location>
</feature>
<sequence>MGLSEFPHPFRFMWQALKSDMDKEAMGIDPDSIDQGRVYSLISKARSRIPLMEASHRVEIMPCYMPGSRMPPMFGPTVIRPEKVPLILTGLPDVQYLGLNTYVRPDSSKDERPARIQSIQRTSKYTTVALPRHVRDRLFMAPGKLFETSTGPNDVFNNTSRKRCTEPVRSGDSLAGRPHKKSRGLDVHQSDQSTPQVTAGATSPSAAGPSQAHGCSKYEEILEAWAEARHGILTLGTSRGTAAVQGSGRGSTWPLSKRKQTHCSFSWSSGHRTQLPQNCFP</sequence>
<feature type="compositionally biased region" description="Low complexity" evidence="1">
    <location>
        <begin position="198"/>
        <end position="210"/>
    </location>
</feature>